<reference evidence="1 2" key="1">
    <citation type="journal article" date="2019" name="Sci. Rep.">
        <title>Orb-weaving spider Araneus ventricosus genome elucidates the spidroin gene catalogue.</title>
        <authorList>
            <person name="Kono N."/>
            <person name="Nakamura H."/>
            <person name="Ohtoshi R."/>
            <person name="Moran D.A.P."/>
            <person name="Shinohara A."/>
            <person name="Yoshida Y."/>
            <person name="Fujiwara M."/>
            <person name="Mori M."/>
            <person name="Tomita M."/>
            <person name="Arakawa K."/>
        </authorList>
    </citation>
    <scope>NUCLEOTIDE SEQUENCE [LARGE SCALE GENOMIC DNA]</scope>
</reference>
<name>A0A4Y2NTS8_ARAVE</name>
<comment type="caution">
    <text evidence="1">The sequence shown here is derived from an EMBL/GenBank/DDBJ whole genome shotgun (WGS) entry which is preliminary data.</text>
</comment>
<proteinExistence type="predicted"/>
<sequence length="80" mass="8752">MIGEDLQKVSGSRDMKIVAICILPIKNLPKMAVGSKPCNLEQLLDDTYMPQSAPDTKSKTGLGLKIPDYVHHILMYSGPP</sequence>
<dbReference type="Proteomes" id="UP000499080">
    <property type="component" value="Unassembled WGS sequence"/>
</dbReference>
<protein>
    <submittedName>
        <fullName evidence="1">Uncharacterized protein</fullName>
    </submittedName>
</protein>
<organism evidence="1 2">
    <name type="scientific">Araneus ventricosus</name>
    <name type="common">Orbweaver spider</name>
    <name type="synonym">Epeira ventricosa</name>
    <dbReference type="NCBI Taxonomy" id="182803"/>
    <lineage>
        <taxon>Eukaryota</taxon>
        <taxon>Metazoa</taxon>
        <taxon>Ecdysozoa</taxon>
        <taxon>Arthropoda</taxon>
        <taxon>Chelicerata</taxon>
        <taxon>Arachnida</taxon>
        <taxon>Araneae</taxon>
        <taxon>Araneomorphae</taxon>
        <taxon>Entelegynae</taxon>
        <taxon>Araneoidea</taxon>
        <taxon>Araneidae</taxon>
        <taxon>Araneus</taxon>
    </lineage>
</organism>
<evidence type="ECO:0000313" key="2">
    <source>
        <dbReference type="Proteomes" id="UP000499080"/>
    </source>
</evidence>
<dbReference type="AlphaFoldDB" id="A0A4Y2NTS8"/>
<gene>
    <name evidence="1" type="ORF">AVEN_7094_1</name>
</gene>
<evidence type="ECO:0000313" key="1">
    <source>
        <dbReference type="EMBL" id="GBN42978.1"/>
    </source>
</evidence>
<accession>A0A4Y2NTS8</accession>
<dbReference type="EMBL" id="BGPR01009898">
    <property type="protein sequence ID" value="GBN42978.1"/>
    <property type="molecule type" value="Genomic_DNA"/>
</dbReference>
<keyword evidence="2" id="KW-1185">Reference proteome</keyword>